<keyword evidence="2" id="KW-1185">Reference proteome</keyword>
<dbReference type="Proteomes" id="UP001209276">
    <property type="component" value="Unassembled WGS sequence"/>
</dbReference>
<reference evidence="1 2" key="1">
    <citation type="submission" date="2022-05" db="EMBL/GenBank/DDBJ databases">
        <title>Genome Sequencing of Bee-Associated Microbes.</title>
        <authorList>
            <person name="Dunlap C."/>
        </authorList>
    </citation>
    <scope>NUCLEOTIDE SEQUENCE [LARGE SCALE GENOMIC DNA]</scope>
    <source>
        <strain evidence="1 2">NRRL B-14613</strain>
    </source>
</reference>
<sequence>MSKREWAGRLLSAMDGRVSRCVDTLNVIDLGTIQDDGSLLLDQFAVPIPAEGYLLADWDFTVPVYSRVARLASPVVETGEDTAETTYSALTRFDFVTGEDGSRLADVSPRFVTGDRVLVLWVSGEPIIMSKVVSGDHA</sequence>
<proteinExistence type="predicted"/>
<dbReference type="EMBL" id="JAMDMM010000039">
    <property type="protein sequence ID" value="MCY9609464.1"/>
    <property type="molecule type" value="Genomic_DNA"/>
</dbReference>
<comment type="caution">
    <text evidence="1">The sequence shown here is derived from an EMBL/GenBank/DDBJ whole genome shotgun (WGS) entry which is preliminary data.</text>
</comment>
<gene>
    <name evidence="1" type="ORF">M5W83_20145</name>
</gene>
<dbReference type="RefSeq" id="WP_240927260.1">
    <property type="nucleotide sequence ID" value="NZ_CABMNB010000047.1"/>
</dbReference>
<evidence type="ECO:0000313" key="2">
    <source>
        <dbReference type="Proteomes" id="UP001209276"/>
    </source>
</evidence>
<protein>
    <submittedName>
        <fullName evidence="1">Peptide methionine sulfoxide reductase</fullName>
    </submittedName>
</protein>
<accession>A0ABT4G066</accession>
<evidence type="ECO:0000313" key="1">
    <source>
        <dbReference type="EMBL" id="MCY9609464.1"/>
    </source>
</evidence>
<dbReference type="GeneID" id="76996275"/>
<organism evidence="1 2">
    <name type="scientific">Paenibacillus thiaminolyticus</name>
    <name type="common">Bacillus thiaminolyticus</name>
    <dbReference type="NCBI Taxonomy" id="49283"/>
    <lineage>
        <taxon>Bacteria</taxon>
        <taxon>Bacillati</taxon>
        <taxon>Bacillota</taxon>
        <taxon>Bacilli</taxon>
        <taxon>Bacillales</taxon>
        <taxon>Paenibacillaceae</taxon>
        <taxon>Paenibacillus</taxon>
    </lineage>
</organism>
<name>A0ABT4G066_PANTH</name>